<evidence type="ECO:0000256" key="5">
    <source>
        <dbReference type="ARBA" id="ARBA00040782"/>
    </source>
</evidence>
<dbReference type="GO" id="GO:0005615">
    <property type="term" value="C:extracellular space"/>
    <property type="evidence" value="ECO:0007669"/>
    <property type="project" value="TreeGrafter"/>
</dbReference>
<dbReference type="GO" id="GO:0031770">
    <property type="term" value="F:growth hormone-releasing hormone receptor binding"/>
    <property type="evidence" value="ECO:0007669"/>
    <property type="project" value="TreeGrafter"/>
</dbReference>
<keyword evidence="10" id="KW-1185">Reference proteome</keyword>
<dbReference type="CTD" id="2691"/>
<sequence>MLLWVVFLVTLTLSSGSHGSPPSQPLRMPRYADAIFTNSYRKVLGQLSALRLLQGIMSKQQGERNQEQGARVRAGRQVDGVWADQKQMVLESTLWPCCSSTGIPKGEDSACVLC</sequence>
<dbReference type="RefSeq" id="XP_015093225.1">
    <property type="nucleotide sequence ID" value="XM_015237739.1"/>
</dbReference>
<evidence type="ECO:0000256" key="3">
    <source>
        <dbReference type="ARBA" id="ARBA00022525"/>
    </source>
</evidence>
<evidence type="ECO:0000256" key="7">
    <source>
        <dbReference type="ARBA" id="ARBA00042164"/>
    </source>
</evidence>
<dbReference type="InterPro" id="IPR046963">
    <property type="entry name" value="VIP/GHRH-like"/>
</dbReference>
<dbReference type="GO" id="GO:0030252">
    <property type="term" value="P:growth hormone secretion"/>
    <property type="evidence" value="ECO:0007669"/>
    <property type="project" value="TreeGrafter"/>
</dbReference>
<evidence type="ECO:0000313" key="10">
    <source>
        <dbReference type="Proteomes" id="UP001652581"/>
    </source>
</evidence>
<dbReference type="PANTHER" id="PTHR11213:SF6">
    <property type="entry name" value="SOMATOLIBERIN"/>
    <property type="match status" value="1"/>
</dbReference>
<evidence type="ECO:0000256" key="1">
    <source>
        <dbReference type="ARBA" id="ARBA00004613"/>
    </source>
</evidence>
<evidence type="ECO:0000256" key="4">
    <source>
        <dbReference type="ARBA" id="ARBA00037623"/>
    </source>
</evidence>
<dbReference type="RefSeq" id="XP_006202625.2">
    <property type="nucleotide sequence ID" value="XM_006202563.2"/>
</dbReference>
<accession>A0A6I9I667</accession>
<keyword evidence="3" id="KW-0964">Secreted</keyword>
<keyword evidence="8" id="KW-0732">Signal</keyword>
<dbReference type="SMART" id="SM00070">
    <property type="entry name" value="GLUCA"/>
    <property type="match status" value="1"/>
</dbReference>
<dbReference type="GO" id="GO:0043195">
    <property type="term" value="C:terminal bouton"/>
    <property type="evidence" value="ECO:0007669"/>
    <property type="project" value="TreeGrafter"/>
</dbReference>
<dbReference type="GO" id="GO:0005184">
    <property type="term" value="F:neuropeptide hormone activity"/>
    <property type="evidence" value="ECO:0007669"/>
    <property type="project" value="InterPro"/>
</dbReference>
<dbReference type="GeneID" id="102527036"/>
<protein>
    <recommendedName>
        <fullName evidence="5">Somatoliberin</fullName>
    </recommendedName>
    <alternativeName>
        <fullName evidence="7">Growth hormone-releasing factor</fullName>
    </alternativeName>
    <alternativeName>
        <fullName evidence="6">Growth hormone-releasing hormone</fullName>
    </alternativeName>
</protein>
<feature type="domain" description="Glucagon / GIP / secretin / VIP family" evidence="9">
    <location>
        <begin position="31"/>
        <end position="53"/>
    </location>
</feature>
<reference evidence="11 12" key="1">
    <citation type="submission" date="2025-04" db="UniProtKB">
        <authorList>
            <consortium name="RefSeq"/>
        </authorList>
    </citation>
    <scope>IDENTIFICATION</scope>
    <source>
        <tissue evidence="11 12">Blood</tissue>
    </source>
</reference>
<comment type="function">
    <text evidence="4">GRF is released by the hypothalamus and acts on the adenohypophyse to stimulate the secretion of growth hormone.</text>
</comment>
<dbReference type="PROSITE" id="PS00260">
    <property type="entry name" value="GLUCAGON"/>
    <property type="match status" value="1"/>
</dbReference>
<dbReference type="KEGG" id="vpc:102527036"/>
<evidence type="ECO:0000313" key="12">
    <source>
        <dbReference type="RefSeq" id="XP_015093225.1"/>
    </source>
</evidence>
<comment type="similarity">
    <text evidence="2">Belongs to the glucagon family.</text>
</comment>
<proteinExistence type="inferred from homology"/>
<dbReference type="InterPro" id="IPR000532">
    <property type="entry name" value="Glucagon_GIP_secretin_VIP"/>
</dbReference>
<dbReference type="Pfam" id="PF00123">
    <property type="entry name" value="Hormone_2"/>
    <property type="match status" value="1"/>
</dbReference>
<dbReference type="Proteomes" id="UP001652581">
    <property type="component" value="Chromosome 19"/>
</dbReference>
<evidence type="ECO:0000259" key="9">
    <source>
        <dbReference type="PROSITE" id="PS00260"/>
    </source>
</evidence>
<gene>
    <name evidence="11 12" type="primary">GHRH</name>
</gene>
<evidence type="ECO:0000256" key="6">
    <source>
        <dbReference type="ARBA" id="ARBA00041953"/>
    </source>
</evidence>
<dbReference type="PANTHER" id="PTHR11213">
    <property type="entry name" value="GLUCAGON-FAMILY NEUROPEPTIDE"/>
    <property type="match status" value="1"/>
</dbReference>
<name>A0A6I9I667_VICPA</name>
<evidence type="ECO:0000256" key="8">
    <source>
        <dbReference type="SAM" id="SignalP"/>
    </source>
</evidence>
<feature type="signal peptide" evidence="8">
    <location>
        <begin position="1"/>
        <end position="19"/>
    </location>
</feature>
<dbReference type="AlphaFoldDB" id="A0A6I9I667"/>
<feature type="chain" id="PRO_5044634733" description="Somatoliberin" evidence="8">
    <location>
        <begin position="20"/>
        <end position="114"/>
    </location>
</feature>
<dbReference type="GO" id="GO:0007189">
    <property type="term" value="P:adenylate cyclase-activating G protein-coupled receptor signaling pathway"/>
    <property type="evidence" value="ECO:0007669"/>
    <property type="project" value="TreeGrafter"/>
</dbReference>
<dbReference type="OrthoDB" id="9931004at2759"/>
<dbReference type="GO" id="GO:0016608">
    <property type="term" value="F:growth hormone-releasing hormone activity"/>
    <property type="evidence" value="ECO:0007669"/>
    <property type="project" value="TreeGrafter"/>
</dbReference>
<evidence type="ECO:0000313" key="11">
    <source>
        <dbReference type="RefSeq" id="XP_006202625.2"/>
    </source>
</evidence>
<dbReference type="GO" id="GO:0032880">
    <property type="term" value="P:regulation of protein localization"/>
    <property type="evidence" value="ECO:0007669"/>
    <property type="project" value="TreeGrafter"/>
</dbReference>
<dbReference type="GO" id="GO:0043204">
    <property type="term" value="C:perikaryon"/>
    <property type="evidence" value="ECO:0007669"/>
    <property type="project" value="TreeGrafter"/>
</dbReference>
<organism evidence="10 11">
    <name type="scientific">Vicugna pacos</name>
    <name type="common">Alpaca</name>
    <name type="synonym">Lama pacos</name>
    <dbReference type="NCBI Taxonomy" id="30538"/>
    <lineage>
        <taxon>Eukaryota</taxon>
        <taxon>Metazoa</taxon>
        <taxon>Chordata</taxon>
        <taxon>Craniata</taxon>
        <taxon>Vertebrata</taxon>
        <taxon>Euteleostomi</taxon>
        <taxon>Mammalia</taxon>
        <taxon>Eutheria</taxon>
        <taxon>Laurasiatheria</taxon>
        <taxon>Artiodactyla</taxon>
        <taxon>Tylopoda</taxon>
        <taxon>Camelidae</taxon>
        <taxon>Vicugna</taxon>
    </lineage>
</organism>
<dbReference type="GO" id="GO:0051428">
    <property type="term" value="F:peptide hormone receptor binding"/>
    <property type="evidence" value="ECO:0007669"/>
    <property type="project" value="TreeGrafter"/>
</dbReference>
<evidence type="ECO:0000256" key="2">
    <source>
        <dbReference type="ARBA" id="ARBA00008369"/>
    </source>
</evidence>
<comment type="subcellular location">
    <subcellularLocation>
        <location evidence="1">Secreted</location>
    </subcellularLocation>
</comment>